<evidence type="ECO:0000256" key="3">
    <source>
        <dbReference type="SAM" id="Coils"/>
    </source>
</evidence>
<dbReference type="Proteomes" id="UP000075884">
    <property type="component" value="Unassembled WGS sequence"/>
</dbReference>
<dbReference type="AlphaFoldDB" id="A0A182NHX2"/>
<organism evidence="5 6">
    <name type="scientific">Anopheles dirus</name>
    <dbReference type="NCBI Taxonomy" id="7168"/>
    <lineage>
        <taxon>Eukaryota</taxon>
        <taxon>Metazoa</taxon>
        <taxon>Ecdysozoa</taxon>
        <taxon>Arthropoda</taxon>
        <taxon>Hexapoda</taxon>
        <taxon>Insecta</taxon>
        <taxon>Pterygota</taxon>
        <taxon>Neoptera</taxon>
        <taxon>Endopterygota</taxon>
        <taxon>Diptera</taxon>
        <taxon>Nematocera</taxon>
        <taxon>Culicoidea</taxon>
        <taxon>Culicidae</taxon>
        <taxon>Anophelinae</taxon>
        <taxon>Anopheles</taxon>
    </lineage>
</organism>
<dbReference type="SUPFAM" id="SSF52058">
    <property type="entry name" value="L domain-like"/>
    <property type="match status" value="1"/>
</dbReference>
<keyword evidence="1" id="KW-0433">Leucine-rich repeat</keyword>
<dbReference type="PANTHER" id="PTHR15454:SF56">
    <property type="entry name" value="PROTEIN PHOSPHATASE 1 REGULATORY SUBUNIT 7-RELATED"/>
    <property type="match status" value="1"/>
</dbReference>
<evidence type="ECO:0000256" key="2">
    <source>
        <dbReference type="ARBA" id="ARBA00022737"/>
    </source>
</evidence>
<keyword evidence="3" id="KW-0175">Coiled coil</keyword>
<keyword evidence="4" id="KW-0732">Signal</keyword>
<dbReference type="InterPro" id="IPR001611">
    <property type="entry name" value="Leu-rich_rpt"/>
</dbReference>
<keyword evidence="2" id="KW-0677">Repeat</keyword>
<dbReference type="InterPro" id="IPR032675">
    <property type="entry name" value="LRR_dom_sf"/>
</dbReference>
<proteinExistence type="predicted"/>
<dbReference type="VEuPathDB" id="VectorBase:ADIR007245"/>
<dbReference type="GO" id="GO:0005737">
    <property type="term" value="C:cytoplasm"/>
    <property type="evidence" value="ECO:0007669"/>
    <property type="project" value="TreeGrafter"/>
</dbReference>
<dbReference type="SMART" id="SM00369">
    <property type="entry name" value="LRR_TYP"/>
    <property type="match status" value="4"/>
</dbReference>
<dbReference type="PROSITE" id="PS51450">
    <property type="entry name" value="LRR"/>
    <property type="match status" value="1"/>
</dbReference>
<evidence type="ECO:0008006" key="7">
    <source>
        <dbReference type="Google" id="ProtNLM"/>
    </source>
</evidence>
<evidence type="ECO:0000256" key="4">
    <source>
        <dbReference type="SAM" id="SignalP"/>
    </source>
</evidence>
<dbReference type="STRING" id="7168.A0A182NHX2"/>
<reference evidence="5" key="2">
    <citation type="submission" date="2020-05" db="UniProtKB">
        <authorList>
            <consortium name="EnsemblMetazoa"/>
        </authorList>
    </citation>
    <scope>IDENTIFICATION</scope>
    <source>
        <strain evidence="5">WRAIR2</strain>
    </source>
</reference>
<dbReference type="EnsemblMetazoa" id="ADIR007245-RA">
    <property type="protein sequence ID" value="ADIR007245-PA"/>
    <property type="gene ID" value="ADIR007245"/>
</dbReference>
<sequence length="449" mass="50163">MNHCVHALVIVALFSSGTIASDVSATVKCVKPKGSVCVIKTLPSPASDNDPVQFPDLSKRSELRVLEGNLSKLSEAMIPMLTVRILRLEAIGLKSVFVGANFEELHLRGNKLSTIESPSTGAAEFALKVLDVRANVLTTASELDRFPKLEELYLDDNQLTVLSMELFVEMSNLRVLSAAGNKLVSVSPPTGTLTLAELVTLSLARNQLSRLDMSDWQLPSLQTLLLANNTLVELEGLDGFERFYDLRRIELAGNNWSCGWLQRALGNVALQKSANDPAGLTVDADVRCSIEKVAGICCSFAPTSDTDTGDQLFLPEIGQVREAIAKLDERHEQFLQFRSKKLADLTGALQKQVERLVHYQDKRESELDRAQKQAERVEEHLRMLDDRFERLRSATATADEVERKRKRLLHYMVDMKNKLIHQAIETDRVWGQANADRVDFELRRPVESQ</sequence>
<feature type="chain" id="PRO_5039943928" description="Leucine-rich immune protein (Short)" evidence="4">
    <location>
        <begin position="21"/>
        <end position="449"/>
    </location>
</feature>
<evidence type="ECO:0000313" key="5">
    <source>
        <dbReference type="EnsemblMetazoa" id="ADIR007245-PA"/>
    </source>
</evidence>
<reference evidence="6" key="1">
    <citation type="submission" date="2013-03" db="EMBL/GenBank/DDBJ databases">
        <title>The Genome Sequence of Anopheles dirus WRAIR2.</title>
        <authorList>
            <consortium name="The Broad Institute Genomics Platform"/>
            <person name="Neafsey D.E."/>
            <person name="Walton C."/>
            <person name="Walker B."/>
            <person name="Young S.K."/>
            <person name="Zeng Q."/>
            <person name="Gargeya S."/>
            <person name="Fitzgerald M."/>
            <person name="Haas B."/>
            <person name="Abouelleil A."/>
            <person name="Allen A.W."/>
            <person name="Alvarado L."/>
            <person name="Arachchi H.M."/>
            <person name="Berlin A.M."/>
            <person name="Chapman S.B."/>
            <person name="Gainer-Dewar J."/>
            <person name="Goldberg J."/>
            <person name="Griggs A."/>
            <person name="Gujja S."/>
            <person name="Hansen M."/>
            <person name="Howarth C."/>
            <person name="Imamovic A."/>
            <person name="Ireland A."/>
            <person name="Larimer J."/>
            <person name="McCowan C."/>
            <person name="Murphy C."/>
            <person name="Pearson M."/>
            <person name="Poon T.W."/>
            <person name="Priest M."/>
            <person name="Roberts A."/>
            <person name="Saif S."/>
            <person name="Shea T."/>
            <person name="Sisk P."/>
            <person name="Sykes S."/>
            <person name="Wortman J."/>
            <person name="Nusbaum C."/>
            <person name="Birren B."/>
        </authorList>
    </citation>
    <scope>NUCLEOTIDE SEQUENCE [LARGE SCALE GENOMIC DNA]</scope>
    <source>
        <strain evidence="6">WRAIR2</strain>
    </source>
</reference>
<feature type="coiled-coil region" evidence="3">
    <location>
        <begin position="360"/>
        <end position="394"/>
    </location>
</feature>
<dbReference type="Pfam" id="PF13855">
    <property type="entry name" value="LRR_8"/>
    <property type="match status" value="1"/>
</dbReference>
<dbReference type="PANTHER" id="PTHR15454">
    <property type="entry name" value="NISCHARIN RELATED"/>
    <property type="match status" value="1"/>
</dbReference>
<evidence type="ECO:0000256" key="1">
    <source>
        <dbReference type="ARBA" id="ARBA00022614"/>
    </source>
</evidence>
<feature type="signal peptide" evidence="4">
    <location>
        <begin position="1"/>
        <end position="20"/>
    </location>
</feature>
<protein>
    <recommendedName>
        <fullName evidence="7">Leucine-rich immune protein (Short)</fullName>
    </recommendedName>
</protein>
<evidence type="ECO:0000313" key="6">
    <source>
        <dbReference type="Proteomes" id="UP000075884"/>
    </source>
</evidence>
<name>A0A182NHX2_9DIPT</name>
<dbReference type="Gene3D" id="3.80.10.10">
    <property type="entry name" value="Ribonuclease Inhibitor"/>
    <property type="match status" value="1"/>
</dbReference>
<accession>A0A182NHX2</accession>
<keyword evidence="6" id="KW-1185">Reference proteome</keyword>
<dbReference type="InterPro" id="IPR003591">
    <property type="entry name" value="Leu-rich_rpt_typical-subtyp"/>
</dbReference>